<dbReference type="EMBL" id="CM044702">
    <property type="protein sequence ID" value="KAI5675970.1"/>
    <property type="molecule type" value="Genomic_DNA"/>
</dbReference>
<dbReference type="Proteomes" id="UP001060085">
    <property type="component" value="Linkage Group LG02"/>
</dbReference>
<sequence>MSQSPIEMKNGPITRAQRRKPKILEDNGMVAYLEEVLKSKLEGFEGQEKVSKLFSIVEATKPSIEVLHEGGVLRKVLNQIYLQLRIHIKVVSKKPPNEVIERSFGFVFLFKIAYLIMSMDGHLLNQSHQEGTSDPTRMNRNEIFRSMQQSIEGLARQFQSVVRDVEELKKGKSSARMEQRVGDNLGGFNSPHHQRPFDIVSTYGYYDMQVQNSYPFHEGGRRGSVGGRGYHTLREEFPRLEAWYNIISHHGGYYSNQQGDNALDKIKWKVPSFNGASDPNVLLDWERQVENLFIVRSYSDIVKVKLVLVEFLGYALHWWERIVT</sequence>
<name>A0ACC0BTI2_CATRO</name>
<proteinExistence type="predicted"/>
<organism evidence="1 2">
    <name type="scientific">Catharanthus roseus</name>
    <name type="common">Madagascar periwinkle</name>
    <name type="synonym">Vinca rosea</name>
    <dbReference type="NCBI Taxonomy" id="4058"/>
    <lineage>
        <taxon>Eukaryota</taxon>
        <taxon>Viridiplantae</taxon>
        <taxon>Streptophyta</taxon>
        <taxon>Embryophyta</taxon>
        <taxon>Tracheophyta</taxon>
        <taxon>Spermatophyta</taxon>
        <taxon>Magnoliopsida</taxon>
        <taxon>eudicotyledons</taxon>
        <taxon>Gunneridae</taxon>
        <taxon>Pentapetalae</taxon>
        <taxon>asterids</taxon>
        <taxon>lamiids</taxon>
        <taxon>Gentianales</taxon>
        <taxon>Apocynaceae</taxon>
        <taxon>Rauvolfioideae</taxon>
        <taxon>Vinceae</taxon>
        <taxon>Catharanthinae</taxon>
        <taxon>Catharanthus</taxon>
    </lineage>
</organism>
<accession>A0ACC0BTI2</accession>
<keyword evidence="2" id="KW-1185">Reference proteome</keyword>
<protein>
    <submittedName>
        <fullName evidence="1">Uncharacterized protein</fullName>
    </submittedName>
</protein>
<comment type="caution">
    <text evidence="1">The sequence shown here is derived from an EMBL/GenBank/DDBJ whole genome shotgun (WGS) entry which is preliminary data.</text>
</comment>
<evidence type="ECO:0000313" key="2">
    <source>
        <dbReference type="Proteomes" id="UP001060085"/>
    </source>
</evidence>
<gene>
    <name evidence="1" type="ORF">M9H77_06920</name>
</gene>
<evidence type="ECO:0000313" key="1">
    <source>
        <dbReference type="EMBL" id="KAI5675970.1"/>
    </source>
</evidence>
<reference evidence="2" key="1">
    <citation type="journal article" date="2023" name="Nat. Plants">
        <title>Single-cell RNA sequencing provides a high-resolution roadmap for understanding the multicellular compartmentation of specialized metabolism.</title>
        <authorList>
            <person name="Sun S."/>
            <person name="Shen X."/>
            <person name="Li Y."/>
            <person name="Li Y."/>
            <person name="Wang S."/>
            <person name="Li R."/>
            <person name="Zhang H."/>
            <person name="Shen G."/>
            <person name="Guo B."/>
            <person name="Wei J."/>
            <person name="Xu J."/>
            <person name="St-Pierre B."/>
            <person name="Chen S."/>
            <person name="Sun C."/>
        </authorList>
    </citation>
    <scope>NUCLEOTIDE SEQUENCE [LARGE SCALE GENOMIC DNA]</scope>
</reference>